<gene>
    <name evidence="2" type="ORF">OS493_012932</name>
</gene>
<sequence length="415" mass="47327">MACAEVELNESDDLQRWLSTFKHQLDTETFTYIFETLKANQFSTRLTIKLIGEEEFNLMFQKQLSLGAEALLQYQISLLKEQSPLQKPLLRVREERRDTSVENTGPKKNVLRVLEDQEKKLHGQLKIESEELKEVEMRIDSMNILIREPPPVGEAKSICGHCHHRGHRNQALKPCSLKKCTEYTYCGIKERHSEYFSKLTSLKLERKKRKDAVGQLEGQLKSMEQFSTSSEHQFVKSVTPRMFSADESYKQNKPKLMRDVRLLRDCLEGKIPPVTANDAEQIKNLISRCKRLKQIRADDSPEKMEEDKCSPIKYGEVPTSKQGGFLTPVMKKKIETAKTENITRVESSSSSSSSDSRRLPYLPMNSFGSVQSSQTNVQQVITPYQQGSPSVASALENLDTLANVASSNADEHYES</sequence>
<accession>A0A9W9Z1K5</accession>
<dbReference type="EMBL" id="MU826831">
    <property type="protein sequence ID" value="KAJ7373340.1"/>
    <property type="molecule type" value="Genomic_DNA"/>
</dbReference>
<organism evidence="2 3">
    <name type="scientific">Desmophyllum pertusum</name>
    <dbReference type="NCBI Taxonomy" id="174260"/>
    <lineage>
        <taxon>Eukaryota</taxon>
        <taxon>Metazoa</taxon>
        <taxon>Cnidaria</taxon>
        <taxon>Anthozoa</taxon>
        <taxon>Hexacorallia</taxon>
        <taxon>Scleractinia</taxon>
        <taxon>Caryophylliina</taxon>
        <taxon>Caryophylliidae</taxon>
        <taxon>Desmophyllum</taxon>
    </lineage>
</organism>
<dbReference type="Proteomes" id="UP001163046">
    <property type="component" value="Unassembled WGS sequence"/>
</dbReference>
<feature type="region of interest" description="Disordered" evidence="1">
    <location>
        <begin position="338"/>
        <end position="378"/>
    </location>
</feature>
<proteinExistence type="predicted"/>
<dbReference type="OrthoDB" id="5972764at2759"/>
<protein>
    <submittedName>
        <fullName evidence="2">Uncharacterized protein</fullName>
    </submittedName>
</protein>
<feature type="compositionally biased region" description="Low complexity" evidence="1">
    <location>
        <begin position="369"/>
        <end position="378"/>
    </location>
</feature>
<comment type="caution">
    <text evidence="2">The sequence shown here is derived from an EMBL/GenBank/DDBJ whole genome shotgun (WGS) entry which is preliminary data.</text>
</comment>
<keyword evidence="3" id="KW-1185">Reference proteome</keyword>
<dbReference type="AlphaFoldDB" id="A0A9W9Z1K5"/>
<reference evidence="2" key="1">
    <citation type="submission" date="2023-01" db="EMBL/GenBank/DDBJ databases">
        <title>Genome assembly of the deep-sea coral Lophelia pertusa.</title>
        <authorList>
            <person name="Herrera S."/>
            <person name="Cordes E."/>
        </authorList>
    </citation>
    <scope>NUCLEOTIDE SEQUENCE</scope>
    <source>
        <strain evidence="2">USNM1676648</strain>
        <tissue evidence="2">Polyp</tissue>
    </source>
</reference>
<name>A0A9W9Z1K5_9CNID</name>
<evidence type="ECO:0000313" key="3">
    <source>
        <dbReference type="Proteomes" id="UP001163046"/>
    </source>
</evidence>
<evidence type="ECO:0000313" key="2">
    <source>
        <dbReference type="EMBL" id="KAJ7373340.1"/>
    </source>
</evidence>
<evidence type="ECO:0000256" key="1">
    <source>
        <dbReference type="SAM" id="MobiDB-lite"/>
    </source>
</evidence>